<feature type="chain" id="PRO_5031525712" evidence="2">
    <location>
        <begin position="26"/>
        <end position="118"/>
    </location>
</feature>
<reference evidence="3 4" key="1">
    <citation type="submission" date="2020-04" db="EMBL/GenBank/DDBJ databases">
        <title>Molecular characterization of pseudomonads from Agaricus bisporus reveal novel blotch 2 pathogens in Western Europe.</title>
        <authorList>
            <person name="Taparia T."/>
            <person name="Krijger M."/>
            <person name="Haynes E."/>
            <person name="Elpinstone J.G."/>
            <person name="Noble R."/>
            <person name="Van Der Wolf J."/>
        </authorList>
    </citation>
    <scope>NUCLEOTIDE SEQUENCE [LARGE SCALE GENOMIC DNA]</scope>
    <source>
        <strain evidence="3 4">H7001</strain>
    </source>
</reference>
<comment type="caution">
    <text evidence="3">The sequence shown here is derived from an EMBL/GenBank/DDBJ whole genome shotgun (WGS) entry which is preliminary data.</text>
</comment>
<name>A0A7Y7XJ87_9PSED</name>
<dbReference type="AlphaFoldDB" id="A0A7Y7XJ87"/>
<evidence type="ECO:0000256" key="1">
    <source>
        <dbReference type="SAM" id="MobiDB-lite"/>
    </source>
</evidence>
<evidence type="ECO:0000313" key="4">
    <source>
        <dbReference type="Proteomes" id="UP000539985"/>
    </source>
</evidence>
<gene>
    <name evidence="3" type="ORF">HX882_32090</name>
</gene>
<evidence type="ECO:0000313" key="3">
    <source>
        <dbReference type="EMBL" id="NWC00522.1"/>
    </source>
</evidence>
<sequence length="118" mass="12530">MPKTFHVHLRWIAWAVSLATPVAIADSSTVAPAPPSASERTHLSLVLRQLEAASQLAASGATLPVDDASRYAFDYARLSADLVQVRQGIEGYLSPARAQPRTPPALTGHYTRAGKGSP</sequence>
<evidence type="ECO:0000256" key="2">
    <source>
        <dbReference type="SAM" id="SignalP"/>
    </source>
</evidence>
<keyword evidence="2" id="KW-0732">Signal</keyword>
<organism evidence="3 4">
    <name type="scientific">Pseudomonas gingeri</name>
    <dbReference type="NCBI Taxonomy" id="117681"/>
    <lineage>
        <taxon>Bacteria</taxon>
        <taxon>Pseudomonadati</taxon>
        <taxon>Pseudomonadota</taxon>
        <taxon>Gammaproteobacteria</taxon>
        <taxon>Pseudomonadales</taxon>
        <taxon>Pseudomonadaceae</taxon>
        <taxon>Pseudomonas</taxon>
    </lineage>
</organism>
<feature type="region of interest" description="Disordered" evidence="1">
    <location>
        <begin position="94"/>
        <end position="118"/>
    </location>
</feature>
<accession>A0A7Y7XJ87</accession>
<dbReference type="EMBL" id="JACAQB010000032">
    <property type="protein sequence ID" value="NWC00522.1"/>
    <property type="molecule type" value="Genomic_DNA"/>
</dbReference>
<feature type="signal peptide" evidence="2">
    <location>
        <begin position="1"/>
        <end position="25"/>
    </location>
</feature>
<proteinExistence type="predicted"/>
<dbReference type="NCBIfam" id="TIGR01690">
    <property type="entry name" value="ICE_RAQPRD"/>
    <property type="match status" value="1"/>
</dbReference>
<protein>
    <submittedName>
        <fullName evidence="3">Conjugal transfer protein</fullName>
    </submittedName>
</protein>
<dbReference type="Proteomes" id="UP000539985">
    <property type="component" value="Unassembled WGS sequence"/>
</dbReference>
<dbReference type="InterPro" id="IPR019110">
    <property type="entry name" value="Uncharacterised_RAQPRD"/>
</dbReference>
<dbReference type="RefSeq" id="WP_177105782.1">
    <property type="nucleotide sequence ID" value="NZ_JACAQB010000032.1"/>
</dbReference>
<dbReference type="Pfam" id="PF09686">
    <property type="entry name" value="Plasmid_RAQPRD"/>
    <property type="match status" value="1"/>
</dbReference>